<organism evidence="2 3">
    <name type="scientific">Tanacetum coccineum</name>
    <dbReference type="NCBI Taxonomy" id="301880"/>
    <lineage>
        <taxon>Eukaryota</taxon>
        <taxon>Viridiplantae</taxon>
        <taxon>Streptophyta</taxon>
        <taxon>Embryophyta</taxon>
        <taxon>Tracheophyta</taxon>
        <taxon>Spermatophyta</taxon>
        <taxon>Magnoliopsida</taxon>
        <taxon>eudicotyledons</taxon>
        <taxon>Gunneridae</taxon>
        <taxon>Pentapetalae</taxon>
        <taxon>asterids</taxon>
        <taxon>campanulids</taxon>
        <taxon>Asterales</taxon>
        <taxon>Asteraceae</taxon>
        <taxon>Asteroideae</taxon>
        <taxon>Anthemideae</taxon>
        <taxon>Anthemidinae</taxon>
        <taxon>Tanacetum</taxon>
    </lineage>
</organism>
<comment type="caution">
    <text evidence="2">The sequence shown here is derived from an EMBL/GenBank/DDBJ whole genome shotgun (WGS) entry which is preliminary data.</text>
</comment>
<keyword evidence="3" id="KW-1185">Reference proteome</keyword>
<dbReference type="Proteomes" id="UP001151760">
    <property type="component" value="Unassembled WGS sequence"/>
</dbReference>
<dbReference type="EMBL" id="BQNB010012402">
    <property type="protein sequence ID" value="GJT03140.1"/>
    <property type="molecule type" value="Genomic_DNA"/>
</dbReference>
<evidence type="ECO:0000259" key="1">
    <source>
        <dbReference type="Pfam" id="PF07727"/>
    </source>
</evidence>
<name>A0ABQ5AKD2_9ASTR</name>
<feature type="domain" description="Reverse transcriptase Ty1/copia-type" evidence="1">
    <location>
        <begin position="328"/>
        <end position="396"/>
    </location>
</feature>
<evidence type="ECO:0000313" key="3">
    <source>
        <dbReference type="Proteomes" id="UP001151760"/>
    </source>
</evidence>
<protein>
    <submittedName>
        <fullName evidence="2">Zinc finger, CCHC-type containing protein</fullName>
    </submittedName>
</protein>
<evidence type="ECO:0000313" key="2">
    <source>
        <dbReference type="EMBL" id="GJT03140.1"/>
    </source>
</evidence>
<reference evidence="2" key="2">
    <citation type="submission" date="2022-01" db="EMBL/GenBank/DDBJ databases">
        <authorList>
            <person name="Yamashiro T."/>
            <person name="Shiraishi A."/>
            <person name="Satake H."/>
            <person name="Nakayama K."/>
        </authorList>
    </citation>
    <scope>NUCLEOTIDE SEQUENCE</scope>
</reference>
<gene>
    <name evidence="2" type="ORF">Tco_0824309</name>
</gene>
<dbReference type="Pfam" id="PF07727">
    <property type="entry name" value="RVT_2"/>
    <property type="match status" value="1"/>
</dbReference>
<sequence length="465" mass="52680">MESLPLVEAAFAVVSGEESHRNATFVWTAKLPTTAFVAKSFENMRRCFKLVGNPADYVKKNFNANTRLVSSNNSFADVHSNNAFSSNDTTNKSHVSTSNEQLFRLMSLLNDIGVFTANANMPCENQHMAIHAKFLINIMDISNLGLTVCHPNGTQDLITKIGDLKINNDITLYDVLVVLEYIVSLLSVHMIARHNERKTRHICFRVEYSDLLVYRVDMYRVCTHWYISLMWLWKRLSLHIDVLDDEDWIGLLGYVVIISMSRRGGKVSGTRDEVSNQHSYCFNVEDSPKIFDKAIKSQDVAFWKESINDEMDSIVGNNTWVLDDLPLVACTSTIKLQIALASIHSLIIHQMDVKSSVLNSKLEEEVYMNQLQGFIMPGNKNKVCKLIKSIYGLKQSLKQCKFEESSKGGIICLYVDEILIFGTNKVQVDMTKEFFSSKFSKKDMGEVDVILSIRIKHESNGIAIS</sequence>
<proteinExistence type="predicted"/>
<accession>A0ABQ5AKD2</accession>
<dbReference type="InterPro" id="IPR013103">
    <property type="entry name" value="RVT_2"/>
</dbReference>
<reference evidence="2" key="1">
    <citation type="journal article" date="2022" name="Int. J. Mol. Sci.">
        <title>Draft Genome of Tanacetum Coccineum: Genomic Comparison of Closely Related Tanacetum-Family Plants.</title>
        <authorList>
            <person name="Yamashiro T."/>
            <person name="Shiraishi A."/>
            <person name="Nakayama K."/>
            <person name="Satake H."/>
        </authorList>
    </citation>
    <scope>NUCLEOTIDE SEQUENCE</scope>
</reference>